<dbReference type="Proteomes" id="UP000184188">
    <property type="component" value="Unassembled WGS sequence"/>
</dbReference>
<feature type="signal peptide" evidence="2">
    <location>
        <begin position="1"/>
        <end position="20"/>
    </location>
</feature>
<accession>A0A1L9S6S4</accession>
<sequence length="285" mass="29271">MWEWWYYFLWVVLFIQGGQGQVAYDPVTNALVCSKAGGSFCIGKSLDATTMASCVSATVVEVRSCGIQLAQIIPSDLRFAAVCFESSPSSGDAVCAFNGTGYTLSNEPVPVPGSILCDSVGNGNGSEENPLATRRQDTPSNSSSDAATACINPDVTASTQTVNPLAPPYSAAYPMSSDLGSGLSTPSLVATQSVGIPSSSSGTPRVLTLTESRAHSTTTVTSTSTHPVSTSTIIVTAGMHTKSAASATPSSNIGVSLAGHRGPYDVSGVQVAWAMLATSWVILLS</sequence>
<protein>
    <recommendedName>
        <fullName evidence="5">LysM domain-containing protein</fullName>
    </recommendedName>
</protein>
<feature type="chain" id="PRO_5012024569" description="LysM domain-containing protein" evidence="2">
    <location>
        <begin position="21"/>
        <end position="285"/>
    </location>
</feature>
<name>A0A1L9S6S4_9EURO</name>
<dbReference type="GeneID" id="34611686"/>
<dbReference type="AlphaFoldDB" id="A0A1L9S6S4"/>
<evidence type="ECO:0000313" key="4">
    <source>
        <dbReference type="Proteomes" id="UP000184188"/>
    </source>
</evidence>
<evidence type="ECO:0000256" key="1">
    <source>
        <dbReference type="SAM" id="MobiDB-lite"/>
    </source>
</evidence>
<proteinExistence type="predicted"/>
<gene>
    <name evidence="3" type="ORF">ASPZODRAFT_147038</name>
</gene>
<evidence type="ECO:0000313" key="3">
    <source>
        <dbReference type="EMBL" id="OJJ42872.1"/>
    </source>
</evidence>
<dbReference type="VEuPathDB" id="FungiDB:ASPZODRAFT_147038"/>
<evidence type="ECO:0000256" key="2">
    <source>
        <dbReference type="SAM" id="SignalP"/>
    </source>
</evidence>
<reference evidence="4" key="1">
    <citation type="journal article" date="2017" name="Genome Biol.">
        <title>Comparative genomics reveals high biological diversity and specific adaptations in the industrially and medically important fungal genus Aspergillus.</title>
        <authorList>
            <person name="de Vries R.P."/>
            <person name="Riley R."/>
            <person name="Wiebenga A."/>
            <person name="Aguilar-Osorio G."/>
            <person name="Amillis S."/>
            <person name="Uchima C.A."/>
            <person name="Anderluh G."/>
            <person name="Asadollahi M."/>
            <person name="Askin M."/>
            <person name="Barry K."/>
            <person name="Battaglia E."/>
            <person name="Bayram O."/>
            <person name="Benocci T."/>
            <person name="Braus-Stromeyer S.A."/>
            <person name="Caldana C."/>
            <person name="Canovas D."/>
            <person name="Cerqueira G.C."/>
            <person name="Chen F."/>
            <person name="Chen W."/>
            <person name="Choi C."/>
            <person name="Clum A."/>
            <person name="Dos Santos R.A."/>
            <person name="Damasio A.R."/>
            <person name="Diallinas G."/>
            <person name="Emri T."/>
            <person name="Fekete E."/>
            <person name="Flipphi M."/>
            <person name="Freyberg S."/>
            <person name="Gallo A."/>
            <person name="Gournas C."/>
            <person name="Habgood R."/>
            <person name="Hainaut M."/>
            <person name="Harispe M.L."/>
            <person name="Henrissat B."/>
            <person name="Hilden K.S."/>
            <person name="Hope R."/>
            <person name="Hossain A."/>
            <person name="Karabika E."/>
            <person name="Karaffa L."/>
            <person name="Karanyi Z."/>
            <person name="Krasevec N."/>
            <person name="Kuo A."/>
            <person name="Kusch H."/>
            <person name="LaButti K."/>
            <person name="Lagendijk E.L."/>
            <person name="Lapidus A."/>
            <person name="Levasseur A."/>
            <person name="Lindquist E."/>
            <person name="Lipzen A."/>
            <person name="Logrieco A.F."/>
            <person name="MacCabe A."/>
            <person name="Maekelae M.R."/>
            <person name="Malavazi I."/>
            <person name="Melin P."/>
            <person name="Meyer V."/>
            <person name="Mielnichuk N."/>
            <person name="Miskei M."/>
            <person name="Molnar A.P."/>
            <person name="Mule G."/>
            <person name="Ngan C.Y."/>
            <person name="Orejas M."/>
            <person name="Orosz E."/>
            <person name="Ouedraogo J.P."/>
            <person name="Overkamp K.M."/>
            <person name="Park H.-S."/>
            <person name="Perrone G."/>
            <person name="Piumi F."/>
            <person name="Punt P.J."/>
            <person name="Ram A.F."/>
            <person name="Ramon A."/>
            <person name="Rauscher S."/>
            <person name="Record E."/>
            <person name="Riano-Pachon D.M."/>
            <person name="Robert V."/>
            <person name="Roehrig J."/>
            <person name="Ruller R."/>
            <person name="Salamov A."/>
            <person name="Salih N.S."/>
            <person name="Samson R.A."/>
            <person name="Sandor E."/>
            <person name="Sanguinetti M."/>
            <person name="Schuetze T."/>
            <person name="Sepcic K."/>
            <person name="Shelest E."/>
            <person name="Sherlock G."/>
            <person name="Sophianopoulou V."/>
            <person name="Squina F.M."/>
            <person name="Sun H."/>
            <person name="Susca A."/>
            <person name="Todd R.B."/>
            <person name="Tsang A."/>
            <person name="Unkles S.E."/>
            <person name="van de Wiele N."/>
            <person name="van Rossen-Uffink D."/>
            <person name="Oliveira J.V."/>
            <person name="Vesth T.C."/>
            <person name="Visser J."/>
            <person name="Yu J.-H."/>
            <person name="Zhou M."/>
            <person name="Andersen M.R."/>
            <person name="Archer D.B."/>
            <person name="Baker S.E."/>
            <person name="Benoit I."/>
            <person name="Brakhage A.A."/>
            <person name="Braus G.H."/>
            <person name="Fischer R."/>
            <person name="Frisvad J.C."/>
            <person name="Goldman G.H."/>
            <person name="Houbraken J."/>
            <person name="Oakley B."/>
            <person name="Pocsi I."/>
            <person name="Scazzocchio C."/>
            <person name="Seiboth B."/>
            <person name="vanKuyk P.A."/>
            <person name="Wortman J."/>
            <person name="Dyer P.S."/>
            <person name="Grigoriev I.V."/>
        </authorList>
    </citation>
    <scope>NUCLEOTIDE SEQUENCE [LARGE SCALE GENOMIC DNA]</scope>
    <source>
        <strain evidence="4">CBS 506.65</strain>
    </source>
</reference>
<dbReference type="EMBL" id="KV878356">
    <property type="protein sequence ID" value="OJJ42872.1"/>
    <property type="molecule type" value="Genomic_DNA"/>
</dbReference>
<feature type="region of interest" description="Disordered" evidence="1">
    <location>
        <begin position="118"/>
        <end position="148"/>
    </location>
</feature>
<keyword evidence="2" id="KW-0732">Signal</keyword>
<organism evidence="3 4">
    <name type="scientific">Penicilliopsis zonata CBS 506.65</name>
    <dbReference type="NCBI Taxonomy" id="1073090"/>
    <lineage>
        <taxon>Eukaryota</taxon>
        <taxon>Fungi</taxon>
        <taxon>Dikarya</taxon>
        <taxon>Ascomycota</taxon>
        <taxon>Pezizomycotina</taxon>
        <taxon>Eurotiomycetes</taxon>
        <taxon>Eurotiomycetidae</taxon>
        <taxon>Eurotiales</taxon>
        <taxon>Aspergillaceae</taxon>
        <taxon>Penicilliopsis</taxon>
    </lineage>
</organism>
<dbReference type="OrthoDB" id="5426294at2759"/>
<evidence type="ECO:0008006" key="5">
    <source>
        <dbReference type="Google" id="ProtNLM"/>
    </source>
</evidence>
<dbReference type="RefSeq" id="XP_022577382.1">
    <property type="nucleotide sequence ID" value="XM_022725221.1"/>
</dbReference>
<keyword evidence="4" id="KW-1185">Reference proteome</keyword>